<dbReference type="InterPro" id="IPR017455">
    <property type="entry name" value="Znf_FYVE-rel"/>
</dbReference>
<dbReference type="SUPFAM" id="SSF57850">
    <property type="entry name" value="RING/U-box"/>
    <property type="match status" value="1"/>
</dbReference>
<feature type="region of interest" description="Disordered" evidence="5">
    <location>
        <begin position="163"/>
        <end position="615"/>
    </location>
</feature>
<dbReference type="EMBL" id="BQFW01000008">
    <property type="protein sequence ID" value="GJJ73455.1"/>
    <property type="molecule type" value="Genomic_DNA"/>
</dbReference>
<dbReference type="InterPro" id="IPR013083">
    <property type="entry name" value="Znf_RING/FYVE/PHD"/>
</dbReference>
<dbReference type="AlphaFoldDB" id="A0A9P3HB33"/>
<feature type="compositionally biased region" description="Low complexity" evidence="5">
    <location>
        <begin position="436"/>
        <end position="484"/>
    </location>
</feature>
<feature type="compositionally biased region" description="Pro residues" evidence="5">
    <location>
        <begin position="279"/>
        <end position="303"/>
    </location>
</feature>
<dbReference type="SMART" id="SM00064">
    <property type="entry name" value="FYVE"/>
    <property type="match status" value="1"/>
</dbReference>
<dbReference type="GO" id="GO:0005886">
    <property type="term" value="C:plasma membrane"/>
    <property type="evidence" value="ECO:0007669"/>
    <property type="project" value="TreeGrafter"/>
</dbReference>
<reference evidence="8" key="1">
    <citation type="submission" date="2021-11" db="EMBL/GenBank/DDBJ databases">
        <authorList>
            <person name="Herlambang A."/>
            <person name="Guo Y."/>
            <person name="Takashima Y."/>
            <person name="Nishizawa T."/>
        </authorList>
    </citation>
    <scope>NUCLEOTIDE SEQUENCE</scope>
    <source>
        <strain evidence="8">E1425</strain>
    </source>
</reference>
<feature type="compositionally biased region" description="Pro residues" evidence="5">
    <location>
        <begin position="230"/>
        <end position="241"/>
    </location>
</feature>
<dbReference type="Gene3D" id="3.30.40.10">
    <property type="entry name" value="Zinc/RING finger domain, C3HC4 (zinc finger)"/>
    <property type="match status" value="2"/>
</dbReference>
<feature type="domain" description="RING-type" evidence="6">
    <location>
        <begin position="720"/>
        <end position="759"/>
    </location>
</feature>
<dbReference type="SUPFAM" id="SSF57903">
    <property type="entry name" value="FYVE/PHD zinc finger"/>
    <property type="match status" value="1"/>
</dbReference>
<dbReference type="GO" id="GO:0043161">
    <property type="term" value="P:proteasome-mediated ubiquitin-dependent protein catabolic process"/>
    <property type="evidence" value="ECO:0007669"/>
    <property type="project" value="TreeGrafter"/>
</dbReference>
<reference evidence="8" key="2">
    <citation type="journal article" date="2022" name="Microbiol. Resour. Announc.">
        <title>Whole-Genome Sequence of Entomortierella parvispora E1425, a Mucoromycotan Fungus Associated with Burkholderiaceae-Related Endosymbiotic Bacteria.</title>
        <authorList>
            <person name="Herlambang A."/>
            <person name="Guo Y."/>
            <person name="Takashima Y."/>
            <person name="Narisawa K."/>
            <person name="Ohta H."/>
            <person name="Nishizawa T."/>
        </authorList>
    </citation>
    <scope>NUCLEOTIDE SEQUENCE</scope>
    <source>
        <strain evidence="8">E1425</strain>
    </source>
</reference>
<evidence type="ECO:0000259" key="6">
    <source>
        <dbReference type="PROSITE" id="PS50089"/>
    </source>
</evidence>
<comment type="caution">
    <text evidence="8">The sequence shown here is derived from an EMBL/GenBank/DDBJ whole genome shotgun (WGS) entry which is preliminary data.</text>
</comment>
<dbReference type="CDD" id="cd00065">
    <property type="entry name" value="FYVE_like_SF"/>
    <property type="match status" value="1"/>
</dbReference>
<feature type="compositionally biased region" description="Low complexity" evidence="5">
    <location>
        <begin position="220"/>
        <end position="229"/>
    </location>
</feature>
<dbReference type="InterPro" id="IPR011011">
    <property type="entry name" value="Znf_FYVE_PHD"/>
</dbReference>
<organism evidence="8 9">
    <name type="scientific">Entomortierella parvispora</name>
    <dbReference type="NCBI Taxonomy" id="205924"/>
    <lineage>
        <taxon>Eukaryota</taxon>
        <taxon>Fungi</taxon>
        <taxon>Fungi incertae sedis</taxon>
        <taxon>Mucoromycota</taxon>
        <taxon>Mortierellomycotina</taxon>
        <taxon>Mortierellomycetes</taxon>
        <taxon>Mortierellales</taxon>
        <taxon>Mortierellaceae</taxon>
        <taxon>Entomortierella</taxon>
    </lineage>
</organism>
<evidence type="ECO:0000259" key="7">
    <source>
        <dbReference type="PROSITE" id="PS50178"/>
    </source>
</evidence>
<dbReference type="SMART" id="SM00184">
    <property type="entry name" value="RING"/>
    <property type="match status" value="1"/>
</dbReference>
<keyword evidence="3" id="KW-0862">Zinc</keyword>
<feature type="domain" description="FYVE-type" evidence="7">
    <location>
        <begin position="12"/>
        <end position="72"/>
    </location>
</feature>
<feature type="compositionally biased region" description="Polar residues" evidence="5">
    <location>
        <begin position="700"/>
        <end position="710"/>
    </location>
</feature>
<dbReference type="Pfam" id="PF01363">
    <property type="entry name" value="FYVE"/>
    <property type="match status" value="1"/>
</dbReference>
<keyword evidence="1" id="KW-0479">Metal-binding</keyword>
<name>A0A9P3HB33_9FUNG</name>
<feature type="compositionally biased region" description="Pro residues" evidence="5">
    <location>
        <begin position="485"/>
        <end position="495"/>
    </location>
</feature>
<feature type="compositionally biased region" description="Polar residues" evidence="5">
    <location>
        <begin position="182"/>
        <end position="196"/>
    </location>
</feature>
<feature type="region of interest" description="Disordered" evidence="5">
    <location>
        <begin position="681"/>
        <end position="710"/>
    </location>
</feature>
<dbReference type="PROSITE" id="PS50089">
    <property type="entry name" value="ZF_RING_2"/>
    <property type="match status" value="1"/>
</dbReference>
<accession>A0A9P3HB33</accession>
<dbReference type="InterPro" id="IPR051728">
    <property type="entry name" value="RING-FYVE_E3_ubiquitin-ligase"/>
</dbReference>
<sequence length="771" mass="84106">MTTTRRSPPSLKVDSNDCDRCGKNFGIFTNKKNCYNCGLVVCESCSKYKTPLPHFGHLRPVRCCAYCAHFLQVCKMDKASLLQLNIRTLKGYLTAYNISILGMLEKQDLVDAIQSNRPLSEASETHFRENMPDTVENTTTFYEEFSNVGGMWQEADRGSMDKFFSKLFGNDGTPLSPRKSKTSQPGQSQGKTSAGPTATPPNAPKPQSSGATQSERPRSQQYKQQQQPKPQAPPQAQPAPQKPADGRAWSSQPQPTAGGHRPVYNPFPATPPGATYTPPYIPSTPFPTAMPVPNSPPYTPPQGMPYGYQQYPTTSPHSGPIPSFFGTYPNAQNGPAPHPYQPFPPQQQAYPQQTFSQQPYQAYPPYQPFPGQPSPTFPQAQPQPQPQQPYPQYPPQHQTQYQHQQQHQQQHQYQQQQTVPPMQSQPQPQPQPAQPSRPTSSYGSNSASSSYSSSSYRPSTMYNSDRPQASASSSSDRPGGQSSPQPSPKPSPKPSPRTAKKPAAANPPPPQSQSRPQPTPQTAPRPAPTPTSQPSSTPGSSGFRSPQDRQEYAYQHPPSPEPNHPRTHRETPDPRQTGGTNPDPARASPPPPRPPPTSSSSSRPRVSSRGPQTTHSTAVLTLDEIISLDVDTSTLSVKVLKSLLDTNCVSYIGVVEKTDLVGRLKQLISETKAEQAAQKMKEDSEAAAAAAAAARGGEKSPTSSAHGMDSQSMNGDDNLCKICLDASLNCVMLNCNHMSTCMDCGKKIMDGPRTCPICREYIVKLLHVFRA</sequence>
<dbReference type="Proteomes" id="UP000827284">
    <property type="component" value="Unassembled WGS sequence"/>
</dbReference>
<evidence type="ECO:0000313" key="8">
    <source>
        <dbReference type="EMBL" id="GJJ73455.1"/>
    </source>
</evidence>
<feature type="compositionally biased region" description="Low complexity" evidence="5">
    <location>
        <begin position="395"/>
        <end position="426"/>
    </location>
</feature>
<dbReference type="GO" id="GO:0005737">
    <property type="term" value="C:cytoplasm"/>
    <property type="evidence" value="ECO:0007669"/>
    <property type="project" value="TreeGrafter"/>
</dbReference>
<dbReference type="OrthoDB" id="3045089at2759"/>
<feature type="compositionally biased region" description="Polar residues" evidence="5">
    <location>
        <begin position="205"/>
        <end position="214"/>
    </location>
</feature>
<dbReference type="GO" id="GO:0008270">
    <property type="term" value="F:zinc ion binding"/>
    <property type="evidence" value="ECO:0007669"/>
    <property type="project" value="UniProtKB-KW"/>
</dbReference>
<dbReference type="PANTHER" id="PTHR14879">
    <property type="entry name" value="CASPASE REGULATOR, RING FINGER DOMAIN-CONTAINING"/>
    <property type="match status" value="1"/>
</dbReference>
<dbReference type="PROSITE" id="PS50178">
    <property type="entry name" value="ZF_FYVE"/>
    <property type="match status" value="1"/>
</dbReference>
<protein>
    <submittedName>
        <fullName evidence="8">E3 ubiquitin-protein ligase RNF34</fullName>
    </submittedName>
</protein>
<evidence type="ECO:0000256" key="1">
    <source>
        <dbReference type="ARBA" id="ARBA00022723"/>
    </source>
</evidence>
<feature type="compositionally biased region" description="Low complexity" evidence="5">
    <location>
        <begin position="346"/>
        <end position="364"/>
    </location>
</feature>
<evidence type="ECO:0000256" key="4">
    <source>
        <dbReference type="PROSITE-ProRule" id="PRU00175"/>
    </source>
</evidence>
<dbReference type="GO" id="GO:0061630">
    <property type="term" value="F:ubiquitin protein ligase activity"/>
    <property type="evidence" value="ECO:0007669"/>
    <property type="project" value="TreeGrafter"/>
</dbReference>
<dbReference type="InterPro" id="IPR001841">
    <property type="entry name" value="Znf_RING"/>
</dbReference>
<feature type="compositionally biased region" description="Pro residues" evidence="5">
    <location>
        <begin position="365"/>
        <end position="394"/>
    </location>
</feature>
<evidence type="ECO:0000256" key="3">
    <source>
        <dbReference type="ARBA" id="ARBA00022833"/>
    </source>
</evidence>
<feature type="compositionally biased region" description="Pro residues" evidence="5">
    <location>
        <begin position="336"/>
        <end position="345"/>
    </location>
</feature>
<dbReference type="GO" id="GO:0070936">
    <property type="term" value="P:protein K48-linked ubiquitination"/>
    <property type="evidence" value="ECO:0007669"/>
    <property type="project" value="TreeGrafter"/>
</dbReference>
<dbReference type="Pfam" id="PF13920">
    <property type="entry name" value="zf-C3HC4_3"/>
    <property type="match status" value="1"/>
</dbReference>
<keyword evidence="2 4" id="KW-0863">Zinc-finger</keyword>
<proteinExistence type="predicted"/>
<evidence type="ECO:0000256" key="2">
    <source>
        <dbReference type="ARBA" id="ARBA00022771"/>
    </source>
</evidence>
<gene>
    <name evidence="8" type="ORF">EMPS_05813</name>
</gene>
<keyword evidence="9" id="KW-1185">Reference proteome</keyword>
<feature type="compositionally biased region" description="Pro residues" evidence="5">
    <location>
        <begin position="505"/>
        <end position="531"/>
    </location>
</feature>
<dbReference type="PANTHER" id="PTHR14879:SF15">
    <property type="entry name" value="E3 UBIQUITIN-PROTEIN LIGASE RIFIFYLIN-LIKE PROTEIN"/>
    <property type="match status" value="1"/>
</dbReference>
<evidence type="ECO:0000256" key="5">
    <source>
        <dbReference type="SAM" id="MobiDB-lite"/>
    </source>
</evidence>
<feature type="compositionally biased region" description="Low complexity" evidence="5">
    <location>
        <begin position="598"/>
        <end position="611"/>
    </location>
</feature>
<evidence type="ECO:0000313" key="9">
    <source>
        <dbReference type="Proteomes" id="UP000827284"/>
    </source>
</evidence>
<dbReference type="CDD" id="cd16500">
    <property type="entry name" value="RING-HC_CARP"/>
    <property type="match status" value="1"/>
</dbReference>
<dbReference type="GO" id="GO:1902042">
    <property type="term" value="P:negative regulation of extrinsic apoptotic signaling pathway via death domain receptors"/>
    <property type="evidence" value="ECO:0007669"/>
    <property type="project" value="TreeGrafter"/>
</dbReference>
<feature type="compositionally biased region" description="Pro residues" evidence="5">
    <location>
        <begin position="587"/>
        <end position="597"/>
    </location>
</feature>
<dbReference type="InterPro" id="IPR000306">
    <property type="entry name" value="Znf_FYVE"/>
</dbReference>